<accession>A0A496PJQ2</accession>
<dbReference type="Pfam" id="PF02342">
    <property type="entry name" value="TerD"/>
    <property type="match status" value="1"/>
</dbReference>
<name>A0A496PJQ2_9MICC</name>
<reference evidence="3 4" key="1">
    <citation type="submission" date="2018-07" db="EMBL/GenBank/DDBJ databases">
        <title>Arthrobacter sp. nov., isolated from raw cow's milk with high bacterial count.</title>
        <authorList>
            <person name="Hahne J."/>
            <person name="Isele D."/>
            <person name="Lipski A."/>
        </authorList>
    </citation>
    <scope>NUCLEOTIDE SEQUENCE [LARGE SCALE GENOMIC DNA]</scope>
    <source>
        <strain evidence="3 4">JZ R-183</strain>
    </source>
</reference>
<dbReference type="Proteomes" id="UP000273119">
    <property type="component" value="Unassembled WGS sequence"/>
</dbReference>
<dbReference type="AlphaFoldDB" id="A0A496PJQ2"/>
<dbReference type="InterPro" id="IPR051324">
    <property type="entry name" value="Stress/Tellurium_Resist"/>
</dbReference>
<dbReference type="Gene3D" id="2.60.60.30">
    <property type="entry name" value="sav2460 like domains"/>
    <property type="match status" value="1"/>
</dbReference>
<dbReference type="CDD" id="cd06974">
    <property type="entry name" value="TerD_like"/>
    <property type="match status" value="1"/>
</dbReference>
<organism evidence="3 4">
    <name type="scientific">Galactobacter caseinivorans</name>
    <dbReference type="NCBI Taxonomy" id="2676123"/>
    <lineage>
        <taxon>Bacteria</taxon>
        <taxon>Bacillati</taxon>
        <taxon>Actinomycetota</taxon>
        <taxon>Actinomycetes</taxon>
        <taxon>Micrococcales</taxon>
        <taxon>Micrococcaceae</taxon>
        <taxon>Galactobacter</taxon>
    </lineage>
</organism>
<evidence type="ECO:0000313" key="3">
    <source>
        <dbReference type="EMBL" id="RKW70725.1"/>
    </source>
</evidence>
<keyword evidence="4" id="KW-1185">Reference proteome</keyword>
<evidence type="ECO:0000259" key="2">
    <source>
        <dbReference type="Pfam" id="PF02342"/>
    </source>
</evidence>
<gene>
    <name evidence="3" type="ORF">DWQ67_06360</name>
</gene>
<dbReference type="RefSeq" id="WP_121484750.1">
    <property type="nucleotide sequence ID" value="NZ_QQXL01000003.1"/>
</dbReference>
<dbReference type="PANTHER" id="PTHR32097">
    <property type="entry name" value="CAMP-BINDING PROTEIN 1-RELATED"/>
    <property type="match status" value="1"/>
</dbReference>
<evidence type="ECO:0000313" key="4">
    <source>
        <dbReference type="Proteomes" id="UP000273119"/>
    </source>
</evidence>
<dbReference type="PANTHER" id="PTHR32097:SF4">
    <property type="entry name" value="GENERAL STRESS PROTEIN 16U"/>
    <property type="match status" value="1"/>
</dbReference>
<proteinExistence type="inferred from homology"/>
<dbReference type="EMBL" id="QQXL01000003">
    <property type="protein sequence ID" value="RKW70725.1"/>
    <property type="molecule type" value="Genomic_DNA"/>
</dbReference>
<dbReference type="InterPro" id="IPR003325">
    <property type="entry name" value="TerD"/>
</dbReference>
<comment type="similarity">
    <text evidence="1">Belongs to the CAPAB/TerDEXZ family.</text>
</comment>
<feature type="domain" description="TerD" evidence="2">
    <location>
        <begin position="1"/>
        <end position="190"/>
    </location>
</feature>
<protein>
    <submittedName>
        <fullName evidence="3">TerD family protein</fullName>
    </submittedName>
</protein>
<sequence>MPITLSKNQGISLAKAAPAIVHARVGLGWNPRATDGAPFDLDASVLMCDSSGKAISDSHFIFYNQLQDTAGSVIHNGDNRTGEGDGDDESVDLYLDKIPAEVAKLAIVVSIDQPQARRQNFGMVADAYVRLFDAENEQDSTTLLFELNEDASTQTCILFAELIREDGSWTFKAIGKGWPGVNDLGGVLAQYGLVAS</sequence>
<comment type="caution">
    <text evidence="3">The sequence shown here is derived from an EMBL/GenBank/DDBJ whole genome shotgun (WGS) entry which is preliminary data.</text>
</comment>
<evidence type="ECO:0000256" key="1">
    <source>
        <dbReference type="ARBA" id="ARBA00008775"/>
    </source>
</evidence>